<evidence type="ECO:0008006" key="4">
    <source>
        <dbReference type="Google" id="ProtNLM"/>
    </source>
</evidence>
<dbReference type="InterPro" id="IPR029060">
    <property type="entry name" value="PIN-like_dom_sf"/>
</dbReference>
<dbReference type="SUPFAM" id="SSF88723">
    <property type="entry name" value="PIN domain-like"/>
    <property type="match status" value="1"/>
</dbReference>
<dbReference type="Proteomes" id="UP000008366">
    <property type="component" value="Unassembled WGS sequence"/>
</dbReference>
<evidence type="ECO:0000313" key="2">
    <source>
        <dbReference type="EMBL" id="GAB97972.1"/>
    </source>
</evidence>
<dbReference type="EMBL" id="BAHD01000092">
    <property type="protein sequence ID" value="GAB97972.1"/>
    <property type="molecule type" value="Genomic_DNA"/>
</dbReference>
<keyword evidence="3" id="KW-1185">Reference proteome</keyword>
<sequence>MRELMHAIGAYDTGYVALAATRSLTLVTADARLARGAKPWCEVEAPPSPGAGVDAPTQTQTT</sequence>
<evidence type="ECO:0000256" key="1">
    <source>
        <dbReference type="SAM" id="MobiDB-lite"/>
    </source>
</evidence>
<dbReference type="AlphaFoldDB" id="K6X0S9"/>
<accession>K6X0S9</accession>
<dbReference type="Gene3D" id="3.40.50.1010">
    <property type="entry name" value="5'-nuclease"/>
    <property type="match status" value="1"/>
</dbReference>
<name>K6X0S9_9MICO</name>
<organism evidence="2 3">
    <name type="scientific">Kineosphaera limosa NBRC 100340</name>
    <dbReference type="NCBI Taxonomy" id="1184609"/>
    <lineage>
        <taxon>Bacteria</taxon>
        <taxon>Bacillati</taxon>
        <taxon>Actinomycetota</taxon>
        <taxon>Actinomycetes</taxon>
        <taxon>Micrococcales</taxon>
        <taxon>Dermatophilaceae</taxon>
        <taxon>Kineosphaera</taxon>
    </lineage>
</organism>
<dbReference type="RefSeq" id="WP_006594504.1">
    <property type="nucleotide sequence ID" value="NZ_BAHD01000092.1"/>
</dbReference>
<comment type="caution">
    <text evidence="2">The sequence shown here is derived from an EMBL/GenBank/DDBJ whole genome shotgun (WGS) entry which is preliminary data.</text>
</comment>
<protein>
    <recommendedName>
        <fullName evidence="4">PIN domain-containing protein</fullName>
    </recommendedName>
</protein>
<dbReference type="STRING" id="1184609.KILIM_092_00050"/>
<evidence type="ECO:0000313" key="3">
    <source>
        <dbReference type="Proteomes" id="UP000008366"/>
    </source>
</evidence>
<gene>
    <name evidence="2" type="ORF">KILIM_092_00050</name>
</gene>
<proteinExistence type="predicted"/>
<feature type="region of interest" description="Disordered" evidence="1">
    <location>
        <begin position="42"/>
        <end position="62"/>
    </location>
</feature>
<dbReference type="OrthoDB" id="4377304at2"/>
<reference evidence="2 3" key="1">
    <citation type="submission" date="2012-08" db="EMBL/GenBank/DDBJ databases">
        <title>Whole genome shotgun sequence of Kineosphaera limosa NBRC 100340.</title>
        <authorList>
            <person name="Yoshida I."/>
            <person name="Isaki S."/>
            <person name="Hosoyama A."/>
            <person name="Tsuchikane K."/>
            <person name="Katsumata H."/>
            <person name="Ando Y."/>
            <person name="Ohji S."/>
            <person name="Hamada M."/>
            <person name="Tamura T."/>
            <person name="Yamazoe A."/>
            <person name="Yamazaki S."/>
            <person name="Fujita N."/>
        </authorList>
    </citation>
    <scope>NUCLEOTIDE SEQUENCE [LARGE SCALE GENOMIC DNA]</scope>
    <source>
        <strain evidence="2 3">NBRC 100340</strain>
    </source>
</reference>